<dbReference type="PANTHER" id="PTHR10272">
    <property type="entry name" value="PLATELET-ACTIVATING FACTOR ACETYLHYDROLASE"/>
    <property type="match status" value="1"/>
</dbReference>
<organism evidence="6 7">
    <name type="scientific">Brucella intermedia 229E</name>
    <dbReference type="NCBI Taxonomy" id="1337887"/>
    <lineage>
        <taxon>Bacteria</taxon>
        <taxon>Pseudomonadati</taxon>
        <taxon>Pseudomonadota</taxon>
        <taxon>Alphaproteobacteria</taxon>
        <taxon>Hyphomicrobiales</taxon>
        <taxon>Brucellaceae</taxon>
        <taxon>Brucella/Ochrobactrum group</taxon>
        <taxon>Brucella</taxon>
    </lineage>
</organism>
<dbReference type="InterPro" id="IPR000073">
    <property type="entry name" value="AB_hydrolase_1"/>
</dbReference>
<evidence type="ECO:0000313" key="6">
    <source>
        <dbReference type="EMBL" id="ERM02831.1"/>
    </source>
</evidence>
<feature type="signal peptide" evidence="4">
    <location>
        <begin position="1"/>
        <end position="21"/>
    </location>
</feature>
<dbReference type="PIRSF" id="PIRSF031982">
    <property type="entry name" value="UCP031982_abhydr"/>
    <property type="match status" value="1"/>
</dbReference>
<dbReference type="InterPro" id="IPR016986">
    <property type="entry name" value="UCP031982_abhydr"/>
</dbReference>
<dbReference type="Pfam" id="PF12697">
    <property type="entry name" value="Abhydrolase_6"/>
    <property type="match status" value="1"/>
</dbReference>
<dbReference type="GO" id="GO:0003847">
    <property type="term" value="F:1-alkyl-2-acetylglycerophosphocholine esterase activity"/>
    <property type="evidence" value="ECO:0007669"/>
    <property type="project" value="TreeGrafter"/>
</dbReference>
<dbReference type="PANTHER" id="PTHR10272:SF0">
    <property type="entry name" value="PLATELET-ACTIVATING FACTOR ACETYLHYDROLASE"/>
    <property type="match status" value="1"/>
</dbReference>
<evidence type="ECO:0000256" key="4">
    <source>
        <dbReference type="SAM" id="SignalP"/>
    </source>
</evidence>
<accession>U4VJ77</accession>
<evidence type="ECO:0000313" key="7">
    <source>
        <dbReference type="Proteomes" id="UP000016842"/>
    </source>
</evidence>
<dbReference type="PATRIC" id="fig|1337887.3.peg.1205"/>
<dbReference type="InterPro" id="IPR029058">
    <property type="entry name" value="AB_hydrolase_fold"/>
</dbReference>
<name>U4VJ77_9HYPH</name>
<keyword evidence="3" id="KW-0443">Lipid metabolism</keyword>
<dbReference type="SUPFAM" id="SSF53474">
    <property type="entry name" value="alpha/beta-Hydrolases"/>
    <property type="match status" value="1"/>
</dbReference>
<dbReference type="AlphaFoldDB" id="U4VJ77"/>
<keyword evidence="1 6" id="KW-0378">Hydrolase</keyword>
<feature type="chain" id="PRO_5004656953" evidence="4">
    <location>
        <begin position="22"/>
        <end position="354"/>
    </location>
</feature>
<dbReference type="GO" id="GO:0016042">
    <property type="term" value="P:lipid catabolic process"/>
    <property type="evidence" value="ECO:0007669"/>
    <property type="project" value="UniProtKB-KW"/>
</dbReference>
<proteinExistence type="predicted"/>
<evidence type="ECO:0000256" key="2">
    <source>
        <dbReference type="ARBA" id="ARBA00022963"/>
    </source>
</evidence>
<evidence type="ECO:0000256" key="1">
    <source>
        <dbReference type="ARBA" id="ARBA00022801"/>
    </source>
</evidence>
<comment type="caution">
    <text evidence="6">The sequence shown here is derived from an EMBL/GenBank/DDBJ whole genome shotgun (WGS) entry which is preliminary data.</text>
</comment>
<evidence type="ECO:0000256" key="3">
    <source>
        <dbReference type="ARBA" id="ARBA00023098"/>
    </source>
</evidence>
<dbReference type="Gene3D" id="3.40.50.1820">
    <property type="entry name" value="alpha/beta hydrolase"/>
    <property type="match status" value="1"/>
</dbReference>
<dbReference type="Proteomes" id="UP000016842">
    <property type="component" value="Unassembled WGS sequence"/>
</dbReference>
<dbReference type="EMBL" id="ASXJ01000058">
    <property type="protein sequence ID" value="ERM02831.1"/>
    <property type="molecule type" value="Genomic_DNA"/>
</dbReference>
<feature type="domain" description="AB hydrolase-1" evidence="5">
    <location>
        <begin position="82"/>
        <end position="192"/>
    </location>
</feature>
<gene>
    <name evidence="6" type="ORF">Q644_14550</name>
</gene>
<keyword evidence="2" id="KW-0442">Lipid degradation</keyword>
<reference evidence="6 7" key="1">
    <citation type="journal article" date="2014" name="FEMS Microbiol. Lett.">
        <title>Genome sequencing analysis reveals virulence-related gene content of Ochrobactrum intermedium strain 229E, a urease-positive strain isolated from the human gastric niche.</title>
        <authorList>
            <person name="Kulkarni G.J."/>
            <person name="Shetty S."/>
            <person name="Dharne M.S."/>
            <person name="Shouche Y.S."/>
        </authorList>
    </citation>
    <scope>NUCLEOTIDE SEQUENCE [LARGE SCALE GENOMIC DNA]</scope>
    <source>
        <strain evidence="6 7">229E</strain>
    </source>
</reference>
<keyword evidence="4" id="KW-0732">Signal</keyword>
<evidence type="ECO:0000259" key="5">
    <source>
        <dbReference type="Pfam" id="PF12697"/>
    </source>
</evidence>
<sequence>MFPYHTVIFLLALFVAAPSQAHEVGQREINFTNAETGRTLKVGIWYPAAAGGKATLIGDNIIFKGAPAVINATPETGSFPLILMSHGSGGRFESMTWLATELAKAGFVAVAPPNHPPGTTSGDSTPQDTPKIWERTGDLSAVIDTMTTDPTWRAIIDKDRISVLGFSLGGAAAMEIAGARANLEAYARYCDTYSKWDCAWYAGGVGYRNGGQIKVDKVDLRSIDRNRFEQSNLDRRITSAVIVDPGLAQAYDEQSLASISIPMTFINLGETQTVPPGVVADKLASITPKGTYAAVAGATHFSFLPECKEGAAEHLKAAGEIDPICSDGATRPRADIHADVARLVLKALQPQPKT</sequence>
<protein>
    <submittedName>
        <fullName evidence="6">Dienelactone hydrolase</fullName>
    </submittedName>
</protein>